<accession>A0A1I2BJK5</accession>
<comment type="similarity">
    <text evidence="10 11">Belongs to the TonB-dependent receptor family.</text>
</comment>
<evidence type="ECO:0000256" key="1">
    <source>
        <dbReference type="ARBA" id="ARBA00004571"/>
    </source>
</evidence>
<sequence>MKTKNFKLNHRLIFSLLTLAFFQFAQAEEAVVDSINVEEVVVKVSRLNSKLKNIPQKIEVITSDEIQSVPNATLAEVIKRTTNLDIVQYPGLSATVGMRGFSPSAHSRSYTLILINGKPSGTRNLASISANNIERVEIVKGPYSTLYGSDAMGGVINIITKTATEDFSGNISQEVGSFRYTGIEASLAGKVVDGLNFDLGYSMKNQRDDYKIGDHNFLSASEEQKIILDEKSYGSRMENSQYEFNAVNAGLNATFNEVWSADARASYTFADDIETPGNFWGTYGQSMKDLNRLNLYTVVERSKADNTLNFSPYYTSEKNSNYSDNTKEGFISFKDNVKEYGFQLQDLQAFGNMKVILGLDYGTYAYESERFSDATTPATPYKPNNKNVNTAVFTQLAYNISRLDINGGLRYDHYSYHIDANDDLSAKAADEDYNTLNTSLGLQYRILDNLKFHTSFGTAFSVPDAYKVAGKYEVSEYFPDWDYWYVKSFVGNPDLKPEKSSTVDLGLKYAALDQALNVDVTYFNTTHKDKIAEEELESGETTYTNADKSKMEGLELASSFDFGVFAERRFKLELYSNWTFMFKSELELKNEDGTSEFKDMRYVRKSTGSFGIQFDNLKGLSSRLNARYSGARLERDSFSGVRPDWSADDYYTEKGYTPEDKMVEHAGSLIFDYSLAYRFKNGISIGGSVNNLMDENYTEKDGYNMPGRSFLAKISYNF</sequence>
<dbReference type="InterPro" id="IPR012910">
    <property type="entry name" value="Plug_dom"/>
</dbReference>
<keyword evidence="6 11" id="KW-0798">TonB box</keyword>
<evidence type="ECO:0000256" key="4">
    <source>
        <dbReference type="ARBA" id="ARBA00022692"/>
    </source>
</evidence>
<dbReference type="GO" id="GO:0015344">
    <property type="term" value="F:siderophore uptake transmembrane transporter activity"/>
    <property type="evidence" value="ECO:0007669"/>
    <property type="project" value="TreeGrafter"/>
</dbReference>
<dbReference type="InterPro" id="IPR000531">
    <property type="entry name" value="Beta-barrel_TonB"/>
</dbReference>
<dbReference type="STRING" id="655355.SAMN05216283_101434"/>
<keyword evidence="4 10" id="KW-0812">Transmembrane</keyword>
<dbReference type="InterPro" id="IPR036942">
    <property type="entry name" value="Beta-barrel_TonB_sf"/>
</dbReference>
<evidence type="ECO:0000256" key="6">
    <source>
        <dbReference type="ARBA" id="ARBA00023077"/>
    </source>
</evidence>
<feature type="chain" id="PRO_5011623864" evidence="12">
    <location>
        <begin position="28"/>
        <end position="718"/>
    </location>
</feature>
<evidence type="ECO:0000256" key="12">
    <source>
        <dbReference type="SAM" id="SignalP"/>
    </source>
</evidence>
<dbReference type="CDD" id="cd01347">
    <property type="entry name" value="ligand_gated_channel"/>
    <property type="match status" value="1"/>
</dbReference>
<dbReference type="RefSeq" id="WP_093918175.1">
    <property type="nucleotide sequence ID" value="NZ_FONW01000001.1"/>
</dbReference>
<keyword evidence="3 10" id="KW-1134">Transmembrane beta strand</keyword>
<evidence type="ECO:0000256" key="9">
    <source>
        <dbReference type="ARBA" id="ARBA00023237"/>
    </source>
</evidence>
<dbReference type="AlphaFoldDB" id="A0A1I2BJK5"/>
<feature type="domain" description="TonB-dependent receptor-like beta-barrel" evidence="13">
    <location>
        <begin position="199"/>
        <end position="692"/>
    </location>
</feature>
<dbReference type="InterPro" id="IPR037066">
    <property type="entry name" value="Plug_dom_sf"/>
</dbReference>
<feature type="signal peptide" evidence="12">
    <location>
        <begin position="1"/>
        <end position="27"/>
    </location>
</feature>
<dbReference type="PANTHER" id="PTHR30069:SF29">
    <property type="entry name" value="HEMOGLOBIN AND HEMOGLOBIN-HAPTOGLOBIN-BINDING PROTEIN 1-RELATED"/>
    <property type="match status" value="1"/>
</dbReference>
<proteinExistence type="inferred from homology"/>
<name>A0A1I2BJK5_9BACT</name>
<dbReference type="SUPFAM" id="SSF56935">
    <property type="entry name" value="Porins"/>
    <property type="match status" value="1"/>
</dbReference>
<keyword evidence="7 10" id="KW-0472">Membrane</keyword>
<gene>
    <name evidence="15" type="ORF">SAMN05216283_101434</name>
</gene>
<dbReference type="Gene3D" id="2.40.170.20">
    <property type="entry name" value="TonB-dependent receptor, beta-barrel domain"/>
    <property type="match status" value="1"/>
</dbReference>
<dbReference type="Pfam" id="PF00593">
    <property type="entry name" value="TonB_dep_Rec_b-barrel"/>
    <property type="match status" value="1"/>
</dbReference>
<dbReference type="PROSITE" id="PS52016">
    <property type="entry name" value="TONB_DEPENDENT_REC_3"/>
    <property type="match status" value="1"/>
</dbReference>
<protein>
    <submittedName>
        <fullName evidence="15">Vitamin B12 transporter</fullName>
    </submittedName>
</protein>
<evidence type="ECO:0000259" key="14">
    <source>
        <dbReference type="Pfam" id="PF07715"/>
    </source>
</evidence>
<keyword evidence="8" id="KW-0675">Receptor</keyword>
<dbReference type="Pfam" id="PF07715">
    <property type="entry name" value="Plug"/>
    <property type="match status" value="1"/>
</dbReference>
<reference evidence="15 16" key="1">
    <citation type="submission" date="2016-10" db="EMBL/GenBank/DDBJ databases">
        <authorList>
            <person name="de Groot N.N."/>
        </authorList>
    </citation>
    <scope>NUCLEOTIDE SEQUENCE [LARGE SCALE GENOMIC DNA]</scope>
    <source>
        <strain evidence="15 16">CGMCC 1.9156</strain>
    </source>
</reference>
<evidence type="ECO:0000256" key="8">
    <source>
        <dbReference type="ARBA" id="ARBA00023170"/>
    </source>
</evidence>
<evidence type="ECO:0000256" key="2">
    <source>
        <dbReference type="ARBA" id="ARBA00022448"/>
    </source>
</evidence>
<dbReference type="GO" id="GO:0009279">
    <property type="term" value="C:cell outer membrane"/>
    <property type="evidence" value="ECO:0007669"/>
    <property type="project" value="UniProtKB-SubCell"/>
</dbReference>
<keyword evidence="9 10" id="KW-0998">Cell outer membrane</keyword>
<keyword evidence="5 12" id="KW-0732">Signal</keyword>
<dbReference type="EMBL" id="FONW01000001">
    <property type="protein sequence ID" value="SFE56336.1"/>
    <property type="molecule type" value="Genomic_DNA"/>
</dbReference>
<comment type="subcellular location">
    <subcellularLocation>
        <location evidence="1 10">Cell outer membrane</location>
        <topology evidence="1 10">Multi-pass membrane protein</topology>
    </subcellularLocation>
</comment>
<keyword evidence="2 10" id="KW-0813">Transport</keyword>
<dbReference type="GO" id="GO:0044718">
    <property type="term" value="P:siderophore transmembrane transport"/>
    <property type="evidence" value="ECO:0007669"/>
    <property type="project" value="TreeGrafter"/>
</dbReference>
<evidence type="ECO:0000256" key="7">
    <source>
        <dbReference type="ARBA" id="ARBA00023136"/>
    </source>
</evidence>
<organism evidence="15 16">
    <name type="scientific">Sunxiuqinia elliptica</name>
    <dbReference type="NCBI Taxonomy" id="655355"/>
    <lineage>
        <taxon>Bacteria</taxon>
        <taxon>Pseudomonadati</taxon>
        <taxon>Bacteroidota</taxon>
        <taxon>Bacteroidia</taxon>
        <taxon>Marinilabiliales</taxon>
        <taxon>Prolixibacteraceae</taxon>
        <taxon>Sunxiuqinia</taxon>
    </lineage>
</organism>
<dbReference type="InterPro" id="IPR039426">
    <property type="entry name" value="TonB-dep_rcpt-like"/>
</dbReference>
<evidence type="ECO:0000259" key="13">
    <source>
        <dbReference type="Pfam" id="PF00593"/>
    </source>
</evidence>
<evidence type="ECO:0000256" key="5">
    <source>
        <dbReference type="ARBA" id="ARBA00022729"/>
    </source>
</evidence>
<feature type="domain" description="TonB-dependent receptor plug" evidence="14">
    <location>
        <begin position="51"/>
        <end position="155"/>
    </location>
</feature>
<dbReference type="PANTHER" id="PTHR30069">
    <property type="entry name" value="TONB-DEPENDENT OUTER MEMBRANE RECEPTOR"/>
    <property type="match status" value="1"/>
</dbReference>
<dbReference type="Proteomes" id="UP000198964">
    <property type="component" value="Unassembled WGS sequence"/>
</dbReference>
<evidence type="ECO:0000256" key="11">
    <source>
        <dbReference type="RuleBase" id="RU003357"/>
    </source>
</evidence>
<dbReference type="Gene3D" id="2.170.130.10">
    <property type="entry name" value="TonB-dependent receptor, plug domain"/>
    <property type="match status" value="1"/>
</dbReference>
<keyword evidence="16" id="KW-1185">Reference proteome</keyword>
<evidence type="ECO:0000313" key="15">
    <source>
        <dbReference type="EMBL" id="SFE56336.1"/>
    </source>
</evidence>
<evidence type="ECO:0000256" key="10">
    <source>
        <dbReference type="PROSITE-ProRule" id="PRU01360"/>
    </source>
</evidence>
<evidence type="ECO:0000256" key="3">
    <source>
        <dbReference type="ARBA" id="ARBA00022452"/>
    </source>
</evidence>
<evidence type="ECO:0000313" key="16">
    <source>
        <dbReference type="Proteomes" id="UP000198964"/>
    </source>
</evidence>